<evidence type="ECO:0000256" key="9">
    <source>
        <dbReference type="ARBA" id="ARBA00022842"/>
    </source>
</evidence>
<dbReference type="Pfam" id="PF14520">
    <property type="entry name" value="HHH_5"/>
    <property type="match status" value="1"/>
</dbReference>
<feature type="active site" description="N6-AMP-lysine intermediate" evidence="15">
    <location>
        <position position="109"/>
    </location>
</feature>
<proteinExistence type="inferred from homology"/>
<dbReference type="InterPro" id="IPR018239">
    <property type="entry name" value="DNA_ligase_AS"/>
</dbReference>
<accession>A0A1X1JC61</accession>
<dbReference type="InterPro" id="IPR033136">
    <property type="entry name" value="DNA_ligase_CS"/>
</dbReference>
<dbReference type="PANTHER" id="PTHR23389:SF9">
    <property type="entry name" value="DNA LIGASE"/>
    <property type="match status" value="1"/>
</dbReference>
<dbReference type="Gene3D" id="6.20.10.30">
    <property type="match status" value="1"/>
</dbReference>
<dbReference type="FunFam" id="1.10.150.20:FF:000007">
    <property type="entry name" value="DNA ligase"/>
    <property type="match status" value="1"/>
</dbReference>
<evidence type="ECO:0000256" key="11">
    <source>
        <dbReference type="ARBA" id="ARBA00023204"/>
    </source>
</evidence>
<evidence type="ECO:0000313" key="18">
    <source>
        <dbReference type="EMBL" id="ORO84113.1"/>
    </source>
</evidence>
<keyword evidence="10 15" id="KW-0520">NAD</keyword>
<dbReference type="Gene3D" id="2.40.50.140">
    <property type="entry name" value="Nucleic acid-binding proteins"/>
    <property type="match status" value="1"/>
</dbReference>
<dbReference type="HAMAP" id="MF_01588">
    <property type="entry name" value="DNA_ligase_A"/>
    <property type="match status" value="1"/>
</dbReference>
<feature type="binding site" evidence="15">
    <location>
        <begin position="29"/>
        <end position="33"/>
    </location>
    <ligand>
        <name>NAD(+)</name>
        <dbReference type="ChEBI" id="CHEBI:57540"/>
    </ligand>
</feature>
<feature type="binding site" evidence="15">
    <location>
        <position position="130"/>
    </location>
    <ligand>
        <name>NAD(+)</name>
        <dbReference type="ChEBI" id="CHEBI:57540"/>
    </ligand>
</feature>
<dbReference type="GO" id="GO:0046872">
    <property type="term" value="F:metal ion binding"/>
    <property type="evidence" value="ECO:0007669"/>
    <property type="project" value="UniProtKB-KW"/>
</dbReference>
<dbReference type="SUPFAM" id="SSF50249">
    <property type="entry name" value="Nucleic acid-binding proteins"/>
    <property type="match status" value="1"/>
</dbReference>
<evidence type="ECO:0000256" key="4">
    <source>
        <dbReference type="ARBA" id="ARBA00022598"/>
    </source>
</evidence>
<dbReference type="RefSeq" id="WP_084948005.1">
    <property type="nucleotide sequence ID" value="NZ_NCVA01000039.1"/>
</dbReference>
<feature type="binding site" evidence="15">
    <location>
        <position position="398"/>
    </location>
    <ligand>
        <name>Zn(2+)</name>
        <dbReference type="ChEBI" id="CHEBI:29105"/>
    </ligand>
</feature>
<dbReference type="SMART" id="SM00278">
    <property type="entry name" value="HhH1"/>
    <property type="match status" value="2"/>
</dbReference>
<dbReference type="InterPro" id="IPR013840">
    <property type="entry name" value="DNAligase_N"/>
</dbReference>
<dbReference type="CDD" id="cd00114">
    <property type="entry name" value="LIGANc"/>
    <property type="match status" value="1"/>
</dbReference>
<dbReference type="GO" id="GO:0005829">
    <property type="term" value="C:cytosol"/>
    <property type="evidence" value="ECO:0007669"/>
    <property type="project" value="TreeGrafter"/>
</dbReference>
<dbReference type="InterPro" id="IPR001679">
    <property type="entry name" value="DNA_ligase"/>
</dbReference>
<dbReference type="Gene3D" id="1.10.287.610">
    <property type="entry name" value="Helix hairpin bin"/>
    <property type="match status" value="1"/>
</dbReference>
<dbReference type="Pfam" id="PF03119">
    <property type="entry name" value="DNA_ligase_ZBD"/>
    <property type="match status" value="1"/>
</dbReference>
<evidence type="ECO:0000256" key="6">
    <source>
        <dbReference type="ARBA" id="ARBA00022723"/>
    </source>
</evidence>
<dbReference type="FunFam" id="3.40.50.10190:FF:000045">
    <property type="entry name" value="DNA ligase"/>
    <property type="match status" value="1"/>
</dbReference>
<comment type="function">
    <text evidence="1 15">DNA ligase that catalyzes the formation of phosphodiester linkages between 5'-phosphoryl and 3'-hydroxyl groups in double-stranded DNA using NAD as a coenzyme and as the energy source for the reaction. It is essential for DNA replication and repair of damaged DNA.</text>
</comment>
<evidence type="ECO:0000256" key="12">
    <source>
        <dbReference type="ARBA" id="ARBA00023211"/>
    </source>
</evidence>
<evidence type="ECO:0000256" key="3">
    <source>
        <dbReference type="ARBA" id="ARBA00013308"/>
    </source>
</evidence>
<dbReference type="PROSITE" id="PS50172">
    <property type="entry name" value="BRCT"/>
    <property type="match status" value="1"/>
</dbReference>
<dbReference type="SMART" id="SM00532">
    <property type="entry name" value="LIGANc"/>
    <property type="match status" value="1"/>
</dbReference>
<dbReference type="InterPro" id="IPR010994">
    <property type="entry name" value="RuvA_2-like"/>
</dbReference>
<evidence type="ECO:0000256" key="2">
    <source>
        <dbReference type="ARBA" id="ARBA00012722"/>
    </source>
</evidence>
<evidence type="ECO:0000256" key="13">
    <source>
        <dbReference type="ARBA" id="ARBA00034005"/>
    </source>
</evidence>
<dbReference type="NCBIfam" id="TIGR00575">
    <property type="entry name" value="dnlj"/>
    <property type="match status" value="1"/>
</dbReference>
<dbReference type="InterPro" id="IPR003583">
    <property type="entry name" value="Hlx-hairpin-Hlx_DNA-bd_motif"/>
</dbReference>
<dbReference type="InterPro" id="IPR041663">
    <property type="entry name" value="DisA/LigA_HHH"/>
</dbReference>
<dbReference type="InterPro" id="IPR004149">
    <property type="entry name" value="Znf_DNAligase_C4"/>
</dbReference>
<comment type="caution">
    <text evidence="18">The sequence shown here is derived from an EMBL/GenBank/DDBJ whole genome shotgun (WGS) entry which is preliminary data.</text>
</comment>
<dbReference type="EMBL" id="NCVA01000039">
    <property type="protein sequence ID" value="ORO84113.1"/>
    <property type="molecule type" value="Genomic_DNA"/>
</dbReference>
<organism evidence="18 19">
    <name type="scientific">Streptococcus oralis subsp. dentisani</name>
    <dbReference type="NCBI Taxonomy" id="1458253"/>
    <lineage>
        <taxon>Bacteria</taxon>
        <taxon>Bacillati</taxon>
        <taxon>Bacillota</taxon>
        <taxon>Bacilli</taxon>
        <taxon>Lactobacillales</taxon>
        <taxon>Streptococcaceae</taxon>
        <taxon>Streptococcus</taxon>
    </lineage>
</organism>
<keyword evidence="9 15" id="KW-0460">Magnesium</keyword>
<dbReference type="Pfam" id="PF12826">
    <property type="entry name" value="HHH_2"/>
    <property type="match status" value="1"/>
</dbReference>
<feature type="binding site" evidence="15">
    <location>
        <position position="413"/>
    </location>
    <ligand>
        <name>Zn(2+)</name>
        <dbReference type="ChEBI" id="CHEBI:29105"/>
    </ligand>
</feature>
<dbReference type="PANTHER" id="PTHR23389">
    <property type="entry name" value="CHROMOSOME TRANSMISSION FIDELITY FACTOR 18"/>
    <property type="match status" value="1"/>
</dbReference>
<dbReference type="EC" id="6.5.1.2" evidence="2 15"/>
<dbReference type="SMART" id="SM00292">
    <property type="entry name" value="BRCT"/>
    <property type="match status" value="1"/>
</dbReference>
<dbReference type="InterPro" id="IPR004150">
    <property type="entry name" value="NAD_DNA_ligase_OB"/>
</dbReference>
<dbReference type="Gene3D" id="3.30.470.30">
    <property type="entry name" value="DNA ligase/mRNA capping enzyme"/>
    <property type="match status" value="1"/>
</dbReference>
<dbReference type="Pfam" id="PF00533">
    <property type="entry name" value="BRCT"/>
    <property type="match status" value="1"/>
</dbReference>
<dbReference type="PROSITE" id="PS01055">
    <property type="entry name" value="DNA_LIGASE_N1"/>
    <property type="match status" value="1"/>
</dbReference>
<dbReference type="FunFam" id="1.10.287.610:FF:000002">
    <property type="entry name" value="DNA ligase"/>
    <property type="match status" value="1"/>
</dbReference>
<dbReference type="InterPro" id="IPR012340">
    <property type="entry name" value="NA-bd_OB-fold"/>
</dbReference>
<dbReference type="GO" id="GO:0003677">
    <property type="term" value="F:DNA binding"/>
    <property type="evidence" value="ECO:0007669"/>
    <property type="project" value="InterPro"/>
</dbReference>
<keyword evidence="6 15" id="KW-0479">Metal-binding</keyword>
<dbReference type="PIRSF" id="PIRSF001604">
    <property type="entry name" value="LigA"/>
    <property type="match status" value="1"/>
</dbReference>
<dbReference type="Gene3D" id="1.10.150.20">
    <property type="entry name" value="5' to 3' exonuclease, C-terminal subdomain"/>
    <property type="match status" value="2"/>
</dbReference>
<dbReference type="PROSITE" id="PS01056">
    <property type="entry name" value="DNA_LIGASE_N2"/>
    <property type="match status" value="1"/>
</dbReference>
<comment type="cofactor">
    <cofactor evidence="15">
        <name>Mg(2+)</name>
        <dbReference type="ChEBI" id="CHEBI:18420"/>
    </cofactor>
    <cofactor evidence="15">
        <name>Mn(2+)</name>
        <dbReference type="ChEBI" id="CHEBI:29035"/>
    </cofactor>
</comment>
<evidence type="ECO:0000256" key="15">
    <source>
        <dbReference type="HAMAP-Rule" id="MF_01588"/>
    </source>
</evidence>
<dbReference type="InterPro" id="IPR001357">
    <property type="entry name" value="BRCT_dom"/>
</dbReference>
<dbReference type="SUPFAM" id="SSF47781">
    <property type="entry name" value="RuvA domain 2-like"/>
    <property type="match status" value="1"/>
</dbReference>
<dbReference type="GO" id="GO:0006281">
    <property type="term" value="P:DNA repair"/>
    <property type="evidence" value="ECO:0007669"/>
    <property type="project" value="UniProtKB-KW"/>
</dbReference>
<dbReference type="InterPro" id="IPR013839">
    <property type="entry name" value="DNAligase_adenylation"/>
</dbReference>
<feature type="binding site" evidence="15">
    <location>
        <position position="418"/>
    </location>
    <ligand>
        <name>Zn(2+)</name>
        <dbReference type="ChEBI" id="CHEBI:29105"/>
    </ligand>
</feature>
<comment type="similarity">
    <text evidence="14 15">Belongs to the NAD-dependent DNA ligase family. LigA subfamily.</text>
</comment>
<dbReference type="InterPro" id="IPR036420">
    <property type="entry name" value="BRCT_dom_sf"/>
</dbReference>
<dbReference type="Pfam" id="PF01653">
    <property type="entry name" value="DNA_ligase_aden"/>
    <property type="match status" value="1"/>
</dbReference>
<evidence type="ECO:0000259" key="17">
    <source>
        <dbReference type="PROSITE" id="PS50172"/>
    </source>
</evidence>
<evidence type="ECO:0000256" key="1">
    <source>
        <dbReference type="ARBA" id="ARBA00004067"/>
    </source>
</evidence>
<feature type="binding site" evidence="15">
    <location>
        <position position="395"/>
    </location>
    <ligand>
        <name>Zn(2+)</name>
        <dbReference type="ChEBI" id="CHEBI:29105"/>
    </ligand>
</feature>
<evidence type="ECO:0000256" key="14">
    <source>
        <dbReference type="ARBA" id="ARBA00060881"/>
    </source>
</evidence>
<dbReference type="eggNOG" id="COG0272">
    <property type="taxonomic scope" value="Bacteria"/>
</dbReference>
<dbReference type="GO" id="GO:0006260">
    <property type="term" value="P:DNA replication"/>
    <property type="evidence" value="ECO:0007669"/>
    <property type="project" value="UniProtKB-KW"/>
</dbReference>
<comment type="catalytic activity">
    <reaction evidence="13 15 16">
        <text>NAD(+) + (deoxyribonucleotide)n-3'-hydroxyl + 5'-phospho-(deoxyribonucleotide)m = (deoxyribonucleotide)n+m + AMP + beta-nicotinamide D-nucleotide.</text>
        <dbReference type="EC" id="6.5.1.2"/>
    </reaction>
</comment>
<dbReference type="SUPFAM" id="SSF56091">
    <property type="entry name" value="DNA ligase/mRNA capping enzyme, catalytic domain"/>
    <property type="match status" value="1"/>
</dbReference>
<feature type="binding site" evidence="15">
    <location>
        <position position="107"/>
    </location>
    <ligand>
        <name>NAD(+)</name>
        <dbReference type="ChEBI" id="CHEBI:57540"/>
    </ligand>
</feature>
<keyword evidence="5 15" id="KW-0235">DNA replication</keyword>
<evidence type="ECO:0000256" key="16">
    <source>
        <dbReference type="RuleBase" id="RU000618"/>
    </source>
</evidence>
<evidence type="ECO:0000256" key="7">
    <source>
        <dbReference type="ARBA" id="ARBA00022763"/>
    </source>
</evidence>
<gene>
    <name evidence="15 18" type="primary">ligA</name>
    <name evidence="18" type="ORF">B7705_04145</name>
</gene>
<keyword evidence="11 15" id="KW-0234">DNA repair</keyword>
<keyword evidence="4 15" id="KW-0436">Ligase</keyword>
<dbReference type="FunFam" id="1.10.150.20:FF:000006">
    <property type="entry name" value="DNA ligase"/>
    <property type="match status" value="1"/>
</dbReference>
<keyword evidence="12 15" id="KW-0464">Manganese</keyword>
<dbReference type="NCBIfam" id="NF005932">
    <property type="entry name" value="PRK07956.1"/>
    <property type="match status" value="1"/>
</dbReference>
<evidence type="ECO:0000256" key="10">
    <source>
        <dbReference type="ARBA" id="ARBA00023027"/>
    </source>
</evidence>
<evidence type="ECO:0000256" key="8">
    <source>
        <dbReference type="ARBA" id="ARBA00022833"/>
    </source>
</evidence>
<feature type="binding site" evidence="15">
    <location>
        <begin position="78"/>
        <end position="79"/>
    </location>
    <ligand>
        <name>NAD(+)</name>
        <dbReference type="ChEBI" id="CHEBI:57540"/>
    </ligand>
</feature>
<feature type="binding site" evidence="15">
    <location>
        <position position="302"/>
    </location>
    <ligand>
        <name>NAD(+)</name>
        <dbReference type="ChEBI" id="CHEBI:57540"/>
    </ligand>
</feature>
<dbReference type="AlphaFoldDB" id="A0A1X1JC61"/>
<keyword evidence="7 15" id="KW-0227">DNA damage</keyword>
<keyword evidence="8 15" id="KW-0862">Zinc</keyword>
<sequence>MNKRMNELVALLNRYATEYYTSDNPSVSDSEYDRLYRELVELEATYPDQVLADSPTHRVGGKVLDGFEKYSHQYPLYSLQDAFSREELEAFDARVRKELAHPTYICELKIDGLSISLTYEKGIFVVGATRGDGSIGENITENLKRVKDIPLTLPEKLDITVRGECYMPRASFDLVNQARQENGEPEFANPRNAAAGTLRQLDTAVVAKRNLATFLYQEASPSTRDSQEKVLKHLEQLGFVVNPKRILTKSIDEIWDFIQEVGQEREHLPYDIDGVVIKVNDLAGQEELGFTVKAPKWAVAYKFPAEEKEAQLLSVDWTVGRTGVVTPTANLTPVQLAGTTVSRATLHNVDYIAEKDIRKDDTVIVYKAGDIIPAVLRVVESKRVSEEKLDIPTNCPSCDSQLLHFEDEVALRCINPRCPAQIMEGLIHFASRDAMNITGLGPSIVEKLFAANLVKDVADIYRLKEEDFLLLEGVKEKSASKLYRAIQASKENSAEKLLFGLGIRHVGSKASQLLLQHFHSIENLAQADPEEVASIESLGSVIAQSLQTYFATEGSKILLDELKEAGVNLDYKGQTVVADAALSGLTVVLTGKLERLKRSEAKSKLESLGAKVTGSVSKKTDLVVAGADAGSKLQKAQELGIEVRDEAWLESM</sequence>
<dbReference type="GO" id="GO:0003911">
    <property type="term" value="F:DNA ligase (NAD+) activity"/>
    <property type="evidence" value="ECO:0007669"/>
    <property type="project" value="UniProtKB-UniRule"/>
</dbReference>
<dbReference type="FunFam" id="3.30.470.30:FF:000001">
    <property type="entry name" value="DNA ligase"/>
    <property type="match status" value="1"/>
</dbReference>
<dbReference type="FunFam" id="2.40.50.140:FF:000012">
    <property type="entry name" value="DNA ligase"/>
    <property type="match status" value="1"/>
</dbReference>
<evidence type="ECO:0000256" key="5">
    <source>
        <dbReference type="ARBA" id="ARBA00022705"/>
    </source>
</evidence>
<reference evidence="18 19" key="1">
    <citation type="journal article" date="2016" name="Eur. J. Clin. Microbiol. Infect. Dis.">
        <title>Whole genome sequencing as a tool for phylogenetic analysis of clinical strains of Mitis group streptococci.</title>
        <authorList>
            <person name="Rasmussen L.H."/>
            <person name="Dargis R."/>
            <person name="Hojholt K."/>
            <person name="Christensen J.J."/>
            <person name="Skovgaard O."/>
            <person name="Justesen U.S."/>
            <person name="Rosenvinge F.S."/>
            <person name="Moser C."/>
            <person name="Lukjancenko O."/>
            <person name="Rasmussen S."/>
            <person name="Nielsen X.C."/>
        </authorList>
    </citation>
    <scope>NUCLEOTIDE SEQUENCE [LARGE SCALE GENOMIC DNA]</scope>
    <source>
        <strain evidence="18 19">RH_13585_10</strain>
    </source>
</reference>
<dbReference type="Proteomes" id="UP000193064">
    <property type="component" value="Unassembled WGS sequence"/>
</dbReference>
<dbReference type="CDD" id="cd17748">
    <property type="entry name" value="BRCT_DNA_ligase_like"/>
    <property type="match status" value="1"/>
</dbReference>
<feature type="binding site" evidence="15">
    <location>
        <position position="164"/>
    </location>
    <ligand>
        <name>NAD(+)</name>
        <dbReference type="ChEBI" id="CHEBI:57540"/>
    </ligand>
</feature>
<name>A0A1X1JC61_STROR</name>
<evidence type="ECO:0000313" key="19">
    <source>
        <dbReference type="Proteomes" id="UP000193064"/>
    </source>
</evidence>
<dbReference type="Pfam" id="PF03120">
    <property type="entry name" value="OB_DNA_ligase"/>
    <property type="match status" value="1"/>
</dbReference>
<feature type="domain" description="BRCT" evidence="17">
    <location>
        <begin position="577"/>
        <end position="652"/>
    </location>
</feature>
<dbReference type="Gene3D" id="3.40.50.10190">
    <property type="entry name" value="BRCT domain"/>
    <property type="match status" value="1"/>
</dbReference>
<protein>
    <recommendedName>
        <fullName evidence="3 15">DNA ligase</fullName>
        <ecNumber evidence="2 15">6.5.1.2</ecNumber>
    </recommendedName>
    <alternativeName>
        <fullName evidence="15">Polydeoxyribonucleotide synthase [NAD(+)]</fullName>
    </alternativeName>
</protein>
<feature type="binding site" evidence="15">
    <location>
        <position position="278"/>
    </location>
    <ligand>
        <name>NAD(+)</name>
        <dbReference type="ChEBI" id="CHEBI:57540"/>
    </ligand>
</feature>
<dbReference type="SUPFAM" id="SSF52113">
    <property type="entry name" value="BRCT domain"/>
    <property type="match status" value="1"/>
</dbReference>